<organism evidence="11 12">
    <name type="scientific">Plectosphaerella cucumerina</name>
    <dbReference type="NCBI Taxonomy" id="40658"/>
    <lineage>
        <taxon>Eukaryota</taxon>
        <taxon>Fungi</taxon>
        <taxon>Dikarya</taxon>
        <taxon>Ascomycota</taxon>
        <taxon>Pezizomycotina</taxon>
        <taxon>Sordariomycetes</taxon>
        <taxon>Hypocreomycetidae</taxon>
        <taxon>Glomerellales</taxon>
        <taxon>Plectosphaerellaceae</taxon>
        <taxon>Plectosphaerella</taxon>
    </lineage>
</organism>
<dbReference type="InterPro" id="IPR006056">
    <property type="entry name" value="RidA"/>
</dbReference>
<keyword evidence="6" id="KW-0238">DNA-binding</keyword>
<dbReference type="CDD" id="cd00067">
    <property type="entry name" value="GAL4"/>
    <property type="match status" value="1"/>
</dbReference>
<evidence type="ECO:0000256" key="8">
    <source>
        <dbReference type="ARBA" id="ARBA00023242"/>
    </source>
</evidence>
<dbReference type="Pfam" id="PF00172">
    <property type="entry name" value="Zn_clus"/>
    <property type="match status" value="1"/>
</dbReference>
<comment type="subcellular location">
    <subcellularLocation>
        <location evidence="1">Nucleus</location>
    </subcellularLocation>
</comment>
<dbReference type="NCBIfam" id="TIGR00004">
    <property type="entry name" value="Rid family detoxifying hydrolase"/>
    <property type="match status" value="1"/>
</dbReference>
<dbReference type="EMBL" id="JAGPXD010000003">
    <property type="protein sequence ID" value="KAH7363014.1"/>
    <property type="molecule type" value="Genomic_DNA"/>
</dbReference>
<dbReference type="PROSITE" id="PS00463">
    <property type="entry name" value="ZN2_CY6_FUNGAL_1"/>
    <property type="match status" value="1"/>
</dbReference>
<dbReference type="Gene3D" id="4.10.240.10">
    <property type="entry name" value="Zn(2)-C6 fungal-type DNA-binding domain"/>
    <property type="match status" value="1"/>
</dbReference>
<dbReference type="PROSITE" id="PS50048">
    <property type="entry name" value="ZN2_CY6_FUNGAL_2"/>
    <property type="match status" value="1"/>
</dbReference>
<accession>A0A8K0X4A0</accession>
<dbReference type="FunFam" id="3.30.1330.40:FF:000001">
    <property type="entry name" value="L-PSP family endoribonuclease"/>
    <property type="match status" value="1"/>
</dbReference>
<evidence type="ECO:0000256" key="1">
    <source>
        <dbReference type="ARBA" id="ARBA00004123"/>
    </source>
</evidence>
<dbReference type="AlphaFoldDB" id="A0A8K0X4A0"/>
<reference evidence="11" key="1">
    <citation type="journal article" date="2021" name="Nat. Commun.">
        <title>Genetic determinants of endophytism in the Arabidopsis root mycobiome.</title>
        <authorList>
            <person name="Mesny F."/>
            <person name="Miyauchi S."/>
            <person name="Thiergart T."/>
            <person name="Pickel B."/>
            <person name="Atanasova L."/>
            <person name="Karlsson M."/>
            <person name="Huettel B."/>
            <person name="Barry K.W."/>
            <person name="Haridas S."/>
            <person name="Chen C."/>
            <person name="Bauer D."/>
            <person name="Andreopoulos W."/>
            <person name="Pangilinan J."/>
            <person name="LaButti K."/>
            <person name="Riley R."/>
            <person name="Lipzen A."/>
            <person name="Clum A."/>
            <person name="Drula E."/>
            <person name="Henrissat B."/>
            <person name="Kohler A."/>
            <person name="Grigoriev I.V."/>
            <person name="Martin F.M."/>
            <person name="Hacquard S."/>
        </authorList>
    </citation>
    <scope>NUCLEOTIDE SEQUENCE</scope>
    <source>
        <strain evidence="11">MPI-CAGE-AT-0016</strain>
    </source>
</reference>
<dbReference type="InterPro" id="IPR001138">
    <property type="entry name" value="Zn2Cys6_DnaBD"/>
</dbReference>
<dbReference type="SMART" id="SM00906">
    <property type="entry name" value="Fungal_trans"/>
    <property type="match status" value="1"/>
</dbReference>
<dbReference type="InterPro" id="IPR051615">
    <property type="entry name" value="Transcr_Regulatory_Elem"/>
</dbReference>
<keyword evidence="5" id="KW-0805">Transcription regulation</keyword>
<dbReference type="InterPro" id="IPR035959">
    <property type="entry name" value="RutC-like_sf"/>
</dbReference>
<keyword evidence="12" id="KW-1185">Reference proteome</keyword>
<dbReference type="CDD" id="cd00448">
    <property type="entry name" value="YjgF_YER057c_UK114_family"/>
    <property type="match status" value="1"/>
</dbReference>
<dbReference type="GO" id="GO:0000981">
    <property type="term" value="F:DNA-binding transcription factor activity, RNA polymerase II-specific"/>
    <property type="evidence" value="ECO:0007669"/>
    <property type="project" value="InterPro"/>
</dbReference>
<dbReference type="Pfam" id="PF01042">
    <property type="entry name" value="Ribonuc_L-PSP"/>
    <property type="match status" value="1"/>
</dbReference>
<dbReference type="Proteomes" id="UP000813385">
    <property type="component" value="Unassembled WGS sequence"/>
</dbReference>
<sequence length="804" mass="88785">MEAHQATEPSGLTSVDSVDLVNISCERCRKRKIKCDRQKPCSKCIRAKVQCSVSGSGERARPASRKHVQALETQVAHLEALIKKLKVADDATRHILLGTVPPDGDSPVQSSVNGASAASPSSPAESGNLVIARAREGRLRKLTARKSTQFYGGTSLFQSIVSETPSNAPAPDTRSGADEFCLNRGAPLPPAAPCYFPFHAKDETCRRLMATFFKHVYQYNMCIYREWFLRDYAVEGGGPYYSEPLMYSICAVGATVSQDKSLRQLSGLFAARAEKLVLDSLELPDLTTLQALVLLGNLEIGQGRGSKGWLYCGMAFRLTHEMGLHLDPDNWTSSKSDSAVDREILRRVYWTVYIADKQLSLYFGRPPALYPHEADVRNTIRIPYPPEWESLLDTYISRGTSSTAFEDSPAVVGTIVHQVELAKILHTMIVDVFENRRRHPRCPAAAAAAAQQVHTSLVRWLGQLPQKLHWNMWTVGQVPPYVLHLHMLFHTAMIILHRPPRQHLDDEAVARGEGVEVCYQSLAAILRLLKSFGRYYRFETLPLDFVHTLSAAAECVMMRRYMEKSSWDDRDVARPLGQILDVMLTVQEIFPCMREIRDSILETIKEGGGAGEGQEEGGGGGGTEVDLINMLQTGAVPFPGAMWCPEEAGSVDSADLGFLLALALTSRPFPYSVPATMSKVAVYTEKAPKPRPVYSQAIVANGFVFCSGQLPKTVEGKLVEGTVQDRCHQSIANLRAVLEAAGSGLEKVVKVNIYLADMGDFAKVNEVYEQYWGDVKPARTWGRCVAVKTLPDHTDVELECVAVL</sequence>
<gene>
    <name evidence="11" type="ORF">B0T11DRAFT_298342</name>
</gene>
<evidence type="ECO:0000259" key="10">
    <source>
        <dbReference type="PROSITE" id="PS50048"/>
    </source>
</evidence>
<evidence type="ECO:0000313" key="11">
    <source>
        <dbReference type="EMBL" id="KAH7363014.1"/>
    </source>
</evidence>
<keyword evidence="4" id="KW-0862">Zinc</keyword>
<evidence type="ECO:0000256" key="7">
    <source>
        <dbReference type="ARBA" id="ARBA00023163"/>
    </source>
</evidence>
<dbReference type="InterPro" id="IPR036864">
    <property type="entry name" value="Zn2-C6_fun-type_DNA-bd_sf"/>
</dbReference>
<evidence type="ECO:0000256" key="9">
    <source>
        <dbReference type="SAM" id="MobiDB-lite"/>
    </source>
</evidence>
<dbReference type="Pfam" id="PF04082">
    <property type="entry name" value="Fungal_trans"/>
    <property type="match status" value="1"/>
</dbReference>
<dbReference type="PANTHER" id="PTHR31313:SF81">
    <property type="entry name" value="TY1 ENHANCER ACTIVATOR"/>
    <property type="match status" value="1"/>
</dbReference>
<dbReference type="GO" id="GO:0005634">
    <property type="term" value="C:nucleus"/>
    <property type="evidence" value="ECO:0007669"/>
    <property type="project" value="UniProtKB-SubCell"/>
</dbReference>
<feature type="region of interest" description="Disordered" evidence="9">
    <location>
        <begin position="98"/>
        <end position="126"/>
    </location>
</feature>
<dbReference type="SUPFAM" id="SSF55298">
    <property type="entry name" value="YjgF-like"/>
    <property type="match status" value="1"/>
</dbReference>
<keyword evidence="7" id="KW-0804">Transcription</keyword>
<dbReference type="InterPro" id="IPR006175">
    <property type="entry name" value="YjgF/YER057c/UK114"/>
</dbReference>
<proteinExistence type="inferred from homology"/>
<protein>
    <recommendedName>
        <fullName evidence="10">Zn(2)-C6 fungal-type domain-containing protein</fullName>
    </recommendedName>
</protein>
<evidence type="ECO:0000256" key="6">
    <source>
        <dbReference type="ARBA" id="ARBA00023125"/>
    </source>
</evidence>
<dbReference type="PANTHER" id="PTHR31313">
    <property type="entry name" value="TY1 ENHANCER ACTIVATOR"/>
    <property type="match status" value="1"/>
</dbReference>
<dbReference type="SMART" id="SM00066">
    <property type="entry name" value="GAL4"/>
    <property type="match status" value="1"/>
</dbReference>
<feature type="compositionally biased region" description="Low complexity" evidence="9">
    <location>
        <begin position="110"/>
        <end position="126"/>
    </location>
</feature>
<feature type="domain" description="Zn(2)-C6 fungal-type" evidence="10">
    <location>
        <begin position="24"/>
        <end position="53"/>
    </location>
</feature>
<dbReference type="CDD" id="cd12148">
    <property type="entry name" value="fungal_TF_MHR"/>
    <property type="match status" value="1"/>
</dbReference>
<evidence type="ECO:0000256" key="5">
    <source>
        <dbReference type="ARBA" id="ARBA00023015"/>
    </source>
</evidence>
<name>A0A8K0X4A0_9PEZI</name>
<evidence type="ECO:0000313" key="12">
    <source>
        <dbReference type="Proteomes" id="UP000813385"/>
    </source>
</evidence>
<dbReference type="Gene3D" id="3.30.1330.40">
    <property type="entry name" value="RutC-like"/>
    <property type="match status" value="1"/>
</dbReference>
<evidence type="ECO:0000256" key="3">
    <source>
        <dbReference type="ARBA" id="ARBA00022723"/>
    </source>
</evidence>
<dbReference type="GO" id="GO:0003677">
    <property type="term" value="F:DNA binding"/>
    <property type="evidence" value="ECO:0007669"/>
    <property type="project" value="UniProtKB-KW"/>
</dbReference>
<keyword evidence="8" id="KW-0539">Nucleus</keyword>
<keyword evidence="3" id="KW-0479">Metal-binding</keyword>
<comment type="caution">
    <text evidence="11">The sequence shown here is derived from an EMBL/GenBank/DDBJ whole genome shotgun (WGS) entry which is preliminary data.</text>
</comment>
<comment type="similarity">
    <text evidence="2">Belongs to the RutC family.</text>
</comment>
<evidence type="ECO:0000256" key="2">
    <source>
        <dbReference type="ARBA" id="ARBA00010552"/>
    </source>
</evidence>
<dbReference type="GO" id="GO:0008270">
    <property type="term" value="F:zinc ion binding"/>
    <property type="evidence" value="ECO:0007669"/>
    <property type="project" value="InterPro"/>
</dbReference>
<dbReference type="GO" id="GO:0005739">
    <property type="term" value="C:mitochondrion"/>
    <property type="evidence" value="ECO:0007669"/>
    <property type="project" value="UniProtKB-ARBA"/>
</dbReference>
<dbReference type="OrthoDB" id="4161332at2759"/>
<dbReference type="InterPro" id="IPR007219">
    <property type="entry name" value="XnlR_reg_dom"/>
</dbReference>
<evidence type="ECO:0000256" key="4">
    <source>
        <dbReference type="ARBA" id="ARBA00022833"/>
    </source>
</evidence>
<dbReference type="SUPFAM" id="SSF57701">
    <property type="entry name" value="Zn2/Cys6 DNA-binding domain"/>
    <property type="match status" value="1"/>
</dbReference>
<dbReference type="GO" id="GO:0006351">
    <property type="term" value="P:DNA-templated transcription"/>
    <property type="evidence" value="ECO:0007669"/>
    <property type="project" value="InterPro"/>
</dbReference>